<dbReference type="GO" id="GO:0004519">
    <property type="term" value="F:endonuclease activity"/>
    <property type="evidence" value="ECO:0007669"/>
    <property type="project" value="UniProtKB-KW"/>
</dbReference>
<proteinExistence type="predicted"/>
<dbReference type="InterPro" id="IPR012296">
    <property type="entry name" value="Nuclease_put_TT1808"/>
</dbReference>
<dbReference type="Pfam" id="PF05685">
    <property type="entry name" value="Uma2"/>
    <property type="match status" value="1"/>
</dbReference>
<reference evidence="2 3" key="1">
    <citation type="submission" date="2019-06" db="EMBL/GenBank/DDBJ databases">
        <title>Sequencing the genomes of 1000 actinobacteria strains.</title>
        <authorList>
            <person name="Klenk H.-P."/>
        </authorList>
    </citation>
    <scope>NUCLEOTIDE SEQUENCE [LARGE SCALE GENOMIC DNA]</scope>
    <source>
        <strain evidence="2 3">DSM 46699</strain>
    </source>
</reference>
<evidence type="ECO:0000259" key="1">
    <source>
        <dbReference type="Pfam" id="PF05685"/>
    </source>
</evidence>
<dbReference type="Gene3D" id="3.90.1570.10">
    <property type="entry name" value="tt1808, chain A"/>
    <property type="match status" value="1"/>
</dbReference>
<dbReference type="InterPro" id="IPR008538">
    <property type="entry name" value="Uma2"/>
</dbReference>
<keyword evidence="2" id="KW-0540">Nuclease</keyword>
<accession>A0A561TZA4</accession>
<dbReference type="SUPFAM" id="SSF52980">
    <property type="entry name" value="Restriction endonuclease-like"/>
    <property type="match status" value="1"/>
</dbReference>
<dbReference type="AlphaFoldDB" id="A0A561TZA4"/>
<keyword evidence="2" id="KW-0255">Endonuclease</keyword>
<protein>
    <submittedName>
        <fullName evidence="2">Uma2 family endonuclease</fullName>
    </submittedName>
</protein>
<feature type="domain" description="Putative restriction endonuclease" evidence="1">
    <location>
        <begin position="21"/>
        <end position="187"/>
    </location>
</feature>
<dbReference type="PANTHER" id="PTHR35400">
    <property type="entry name" value="SLR1083 PROTEIN"/>
    <property type="match status" value="1"/>
</dbReference>
<evidence type="ECO:0000313" key="3">
    <source>
        <dbReference type="Proteomes" id="UP000316184"/>
    </source>
</evidence>
<organism evidence="2 3">
    <name type="scientific">Saccharopolyspora dendranthemae</name>
    <dbReference type="NCBI Taxonomy" id="1181886"/>
    <lineage>
        <taxon>Bacteria</taxon>
        <taxon>Bacillati</taxon>
        <taxon>Actinomycetota</taxon>
        <taxon>Actinomycetes</taxon>
        <taxon>Pseudonocardiales</taxon>
        <taxon>Pseudonocardiaceae</taxon>
        <taxon>Saccharopolyspora</taxon>
    </lineage>
</organism>
<name>A0A561TZA4_9PSEU</name>
<dbReference type="Proteomes" id="UP000316184">
    <property type="component" value="Unassembled WGS sequence"/>
</dbReference>
<keyword evidence="3" id="KW-1185">Reference proteome</keyword>
<dbReference type="PANTHER" id="PTHR35400:SF3">
    <property type="entry name" value="SLL1072 PROTEIN"/>
    <property type="match status" value="1"/>
</dbReference>
<dbReference type="InterPro" id="IPR011335">
    <property type="entry name" value="Restrct_endonuc-II-like"/>
</dbReference>
<evidence type="ECO:0000313" key="2">
    <source>
        <dbReference type="EMBL" id="TWF92450.1"/>
    </source>
</evidence>
<dbReference type="CDD" id="cd06260">
    <property type="entry name" value="DUF820-like"/>
    <property type="match status" value="1"/>
</dbReference>
<comment type="caution">
    <text evidence="2">The sequence shown here is derived from an EMBL/GenBank/DDBJ whole genome shotgun (WGS) entry which is preliminary data.</text>
</comment>
<dbReference type="EMBL" id="VIWX01000007">
    <property type="protein sequence ID" value="TWF92450.1"/>
    <property type="molecule type" value="Genomic_DNA"/>
</dbReference>
<sequence length="192" mass="21499">MNAAPAPSYSTWDELVQNWQHLDLPDKAWRAEIIEETIVMTPPPGPAHNMIADVVHRELVGAVPRELGIFQTLGIAVPLRRSIFIPDLVVVPRADIPGRSDPQPVPAERALLIVEITSKSNADVDRKQKLWSYAQAEIPLYVLIDEFAADGPAVFVHSEPHEGRYRKRELFPFGKPVELPAPFDLTIPTDEF</sequence>
<dbReference type="OrthoDB" id="3615205at2"/>
<gene>
    <name evidence="2" type="ORF">FHU35_1792</name>
</gene>
<keyword evidence="2" id="KW-0378">Hydrolase</keyword>